<dbReference type="PANTHER" id="PTHR24173:SF74">
    <property type="entry name" value="ANKYRIN REPEAT DOMAIN-CONTAINING PROTEIN 16"/>
    <property type="match status" value="1"/>
</dbReference>
<dbReference type="OrthoDB" id="4365405at2759"/>
<name>A0A9W9LZH3_9EURO</name>
<evidence type="ECO:0000256" key="1">
    <source>
        <dbReference type="ARBA" id="ARBA00022737"/>
    </source>
</evidence>
<dbReference type="AlphaFoldDB" id="A0A9W9LZH3"/>
<keyword evidence="1" id="KW-0677">Repeat</keyword>
<feature type="signal peptide" evidence="4">
    <location>
        <begin position="1"/>
        <end position="23"/>
    </location>
</feature>
<reference evidence="5" key="1">
    <citation type="submission" date="2022-11" db="EMBL/GenBank/DDBJ databases">
        <authorList>
            <person name="Petersen C."/>
        </authorList>
    </citation>
    <scope>NUCLEOTIDE SEQUENCE</scope>
    <source>
        <strain evidence="5">IBT 21917</strain>
    </source>
</reference>
<dbReference type="SMART" id="SM00248">
    <property type="entry name" value="ANK"/>
    <property type="match status" value="2"/>
</dbReference>
<feature type="repeat" description="ANK" evidence="3">
    <location>
        <begin position="353"/>
        <end position="385"/>
    </location>
</feature>
<keyword evidence="2 3" id="KW-0040">ANK repeat</keyword>
<comment type="caution">
    <text evidence="5">The sequence shown here is derived from an EMBL/GenBank/DDBJ whole genome shotgun (WGS) entry which is preliminary data.</text>
</comment>
<evidence type="ECO:0000313" key="6">
    <source>
        <dbReference type="Proteomes" id="UP001146351"/>
    </source>
</evidence>
<sequence>MLIPSRFRLSVLVLLTALLCVLANPVPLPNEPRDAVLSPRFNDLGTATTENDFCGQVSWVQMSSGDGLMEGDDPDGVPYISEFIWRYLNLKSDRLSIFYTALPDRSEISLIDQLIKYLGKGSADSDIFPLGSSYRENYRFSRALALGANGGVAYIAMSRENGRTIFSPPSKLPKAYDPDHGNQATVGEIWHYAELPALMRNTKIQSIYSFYYSQDRKHLEFHEEWNLEKDAARYPRNYLRDIALDVSPVIIPGRDPIPRLRSRWLFDMGIMLMLTMSSPADVILISDIRNQAPFDSLCNGWVLIKVRTFLTGTAIPICEKVDFALRNAATRNLGKILEFFLQGVYVNDVGDQETDAPLICAARMGHQEVVQTLLANGANVNHRNGPGSTALAVARENHHVEIVDLLQKAHAMSDTTTDKTILLRLSRN</sequence>
<keyword evidence="6" id="KW-1185">Reference proteome</keyword>
<dbReference type="InterPro" id="IPR036770">
    <property type="entry name" value="Ankyrin_rpt-contain_sf"/>
</dbReference>
<evidence type="ECO:0000256" key="2">
    <source>
        <dbReference type="ARBA" id="ARBA00023043"/>
    </source>
</evidence>
<proteinExistence type="predicted"/>
<evidence type="ECO:0000313" key="5">
    <source>
        <dbReference type="EMBL" id="KAJ5183355.1"/>
    </source>
</evidence>
<organism evidence="5 6">
    <name type="scientific">Penicillium capsulatum</name>
    <dbReference type="NCBI Taxonomy" id="69766"/>
    <lineage>
        <taxon>Eukaryota</taxon>
        <taxon>Fungi</taxon>
        <taxon>Dikarya</taxon>
        <taxon>Ascomycota</taxon>
        <taxon>Pezizomycotina</taxon>
        <taxon>Eurotiomycetes</taxon>
        <taxon>Eurotiomycetidae</taxon>
        <taxon>Eurotiales</taxon>
        <taxon>Aspergillaceae</taxon>
        <taxon>Penicillium</taxon>
    </lineage>
</organism>
<feature type="chain" id="PRO_5040967592" description="Ankyrin repeat-containing protein" evidence="4">
    <location>
        <begin position="24"/>
        <end position="428"/>
    </location>
</feature>
<dbReference type="Gene3D" id="1.25.40.20">
    <property type="entry name" value="Ankyrin repeat-containing domain"/>
    <property type="match status" value="1"/>
</dbReference>
<dbReference type="InterPro" id="IPR002110">
    <property type="entry name" value="Ankyrin_rpt"/>
</dbReference>
<dbReference type="Proteomes" id="UP001146351">
    <property type="component" value="Unassembled WGS sequence"/>
</dbReference>
<evidence type="ECO:0000256" key="3">
    <source>
        <dbReference type="PROSITE-ProRule" id="PRU00023"/>
    </source>
</evidence>
<dbReference type="PROSITE" id="PS50297">
    <property type="entry name" value="ANK_REP_REGION"/>
    <property type="match status" value="1"/>
</dbReference>
<dbReference type="PROSITE" id="PS50088">
    <property type="entry name" value="ANK_REPEAT"/>
    <property type="match status" value="1"/>
</dbReference>
<accession>A0A9W9LZH3</accession>
<dbReference type="Pfam" id="PF12796">
    <property type="entry name" value="Ank_2"/>
    <property type="match status" value="1"/>
</dbReference>
<dbReference type="EMBL" id="JAPQKO010000001">
    <property type="protein sequence ID" value="KAJ5183355.1"/>
    <property type="molecule type" value="Genomic_DNA"/>
</dbReference>
<protein>
    <recommendedName>
        <fullName evidence="7">Ankyrin repeat-containing protein</fullName>
    </recommendedName>
</protein>
<keyword evidence="4" id="KW-0732">Signal</keyword>
<reference evidence="5" key="2">
    <citation type="journal article" date="2023" name="IMA Fungus">
        <title>Comparative genomic study of the Penicillium genus elucidates a diverse pangenome and 15 lateral gene transfer events.</title>
        <authorList>
            <person name="Petersen C."/>
            <person name="Sorensen T."/>
            <person name="Nielsen M.R."/>
            <person name="Sondergaard T.E."/>
            <person name="Sorensen J.L."/>
            <person name="Fitzpatrick D.A."/>
            <person name="Frisvad J.C."/>
            <person name="Nielsen K.L."/>
        </authorList>
    </citation>
    <scope>NUCLEOTIDE SEQUENCE</scope>
    <source>
        <strain evidence="5">IBT 21917</strain>
    </source>
</reference>
<evidence type="ECO:0008006" key="7">
    <source>
        <dbReference type="Google" id="ProtNLM"/>
    </source>
</evidence>
<dbReference type="SUPFAM" id="SSF48403">
    <property type="entry name" value="Ankyrin repeat"/>
    <property type="match status" value="1"/>
</dbReference>
<dbReference type="PANTHER" id="PTHR24173">
    <property type="entry name" value="ANKYRIN REPEAT CONTAINING"/>
    <property type="match status" value="1"/>
</dbReference>
<gene>
    <name evidence="5" type="ORF">N7492_000971</name>
</gene>
<evidence type="ECO:0000256" key="4">
    <source>
        <dbReference type="SAM" id="SignalP"/>
    </source>
</evidence>